<dbReference type="Gene3D" id="3.40.50.2300">
    <property type="match status" value="1"/>
</dbReference>
<evidence type="ECO:0000313" key="20">
    <source>
        <dbReference type="EMBL" id="CAQ43805.1"/>
    </source>
</evidence>
<dbReference type="SMART" id="SM00062">
    <property type="entry name" value="PBPb"/>
    <property type="match status" value="2"/>
</dbReference>
<dbReference type="EC" id="2.7.13.3" evidence="3"/>
<keyword evidence="8" id="KW-0547">Nucleotide-binding</keyword>
<dbReference type="CDD" id="cd00130">
    <property type="entry name" value="PAS"/>
    <property type="match status" value="1"/>
</dbReference>
<accession>B2FHG2</accession>
<evidence type="ECO:0000256" key="11">
    <source>
        <dbReference type="ARBA" id="ARBA00022989"/>
    </source>
</evidence>
<evidence type="ECO:0000256" key="4">
    <source>
        <dbReference type="ARBA" id="ARBA00022475"/>
    </source>
</evidence>
<dbReference type="CDD" id="cd16922">
    <property type="entry name" value="HATPase_EvgS-ArcB-TorS-like"/>
    <property type="match status" value="1"/>
</dbReference>
<dbReference type="SUPFAM" id="SSF53850">
    <property type="entry name" value="Periplasmic binding protein-like II"/>
    <property type="match status" value="2"/>
</dbReference>
<evidence type="ECO:0000259" key="18">
    <source>
        <dbReference type="PROSITE" id="PS50110"/>
    </source>
</evidence>
<evidence type="ECO:0000256" key="9">
    <source>
        <dbReference type="ARBA" id="ARBA00022777"/>
    </source>
</evidence>
<dbReference type="InterPro" id="IPR036097">
    <property type="entry name" value="HisK_dim/P_sf"/>
</dbReference>
<dbReference type="SMART" id="SM00388">
    <property type="entry name" value="HisKA"/>
    <property type="match status" value="1"/>
</dbReference>
<dbReference type="Gene3D" id="3.30.450.20">
    <property type="entry name" value="PAS domain"/>
    <property type="match status" value="1"/>
</dbReference>
<keyword evidence="5 15" id="KW-0597">Phosphoprotein</keyword>
<evidence type="ECO:0000256" key="12">
    <source>
        <dbReference type="ARBA" id="ARBA00023012"/>
    </source>
</evidence>
<dbReference type="CDD" id="cd01007">
    <property type="entry name" value="PBP2_BvgS_HisK_like"/>
    <property type="match status" value="2"/>
</dbReference>
<evidence type="ECO:0000256" key="16">
    <source>
        <dbReference type="SAM" id="MobiDB-lite"/>
    </source>
</evidence>
<dbReference type="HOGENOM" id="CLU_000445_37_2_6"/>
<evidence type="ECO:0000256" key="1">
    <source>
        <dbReference type="ARBA" id="ARBA00000085"/>
    </source>
</evidence>
<dbReference type="FunFam" id="3.30.565.10:FF:000010">
    <property type="entry name" value="Sensor histidine kinase RcsC"/>
    <property type="match status" value="1"/>
</dbReference>
<dbReference type="PROSITE" id="PS50109">
    <property type="entry name" value="HIS_KIN"/>
    <property type="match status" value="1"/>
</dbReference>
<dbReference type="SUPFAM" id="SSF47384">
    <property type="entry name" value="Homodimeric domain of signal transducing histidine kinase"/>
    <property type="match status" value="1"/>
</dbReference>
<protein>
    <recommendedName>
        <fullName evidence="3">histidine kinase</fullName>
        <ecNumber evidence="3">2.7.13.3</ecNumber>
    </recommendedName>
</protein>
<comment type="subcellular location">
    <subcellularLocation>
        <location evidence="2">Cell membrane</location>
        <topology evidence="2">Multi-pass membrane protein</topology>
    </subcellularLocation>
</comment>
<dbReference type="eggNOG" id="COG0642">
    <property type="taxonomic scope" value="Bacteria"/>
</dbReference>
<evidence type="ECO:0000259" key="17">
    <source>
        <dbReference type="PROSITE" id="PS50109"/>
    </source>
</evidence>
<dbReference type="SUPFAM" id="SSF52172">
    <property type="entry name" value="CheY-like"/>
    <property type="match status" value="1"/>
</dbReference>
<dbReference type="CDD" id="cd00082">
    <property type="entry name" value="HisKA"/>
    <property type="match status" value="1"/>
</dbReference>
<dbReference type="InterPro" id="IPR000014">
    <property type="entry name" value="PAS"/>
</dbReference>
<dbReference type="CDD" id="cd17546">
    <property type="entry name" value="REC_hyHK_CKI1_RcsC-like"/>
    <property type="match status" value="1"/>
</dbReference>
<dbReference type="KEGG" id="sml:Smlt0196"/>
<evidence type="ECO:0000256" key="5">
    <source>
        <dbReference type="ARBA" id="ARBA00022553"/>
    </source>
</evidence>
<evidence type="ECO:0000256" key="14">
    <source>
        <dbReference type="PROSITE-ProRule" id="PRU00110"/>
    </source>
</evidence>
<dbReference type="InterPro" id="IPR008207">
    <property type="entry name" value="Sig_transdc_His_kin_Hpt_dom"/>
</dbReference>
<gene>
    <name evidence="20" type="ordered locus">Smlt0196</name>
</gene>
<dbReference type="InterPro" id="IPR001638">
    <property type="entry name" value="Solute-binding_3/MltF_N"/>
</dbReference>
<evidence type="ECO:0000256" key="8">
    <source>
        <dbReference type="ARBA" id="ARBA00022741"/>
    </source>
</evidence>
<dbReference type="GO" id="GO:0000155">
    <property type="term" value="F:phosphorelay sensor kinase activity"/>
    <property type="evidence" value="ECO:0007669"/>
    <property type="project" value="InterPro"/>
</dbReference>
<dbReference type="InterPro" id="IPR013655">
    <property type="entry name" value="PAS_fold_3"/>
</dbReference>
<reference evidence="20 21" key="1">
    <citation type="journal article" date="2008" name="Genome Biol.">
        <title>The complete genome, comparative and functional analysis of Stenotrophomonas maltophilia reveals an organism heavily shielded by drug resistance determinants.</title>
        <authorList>
            <person name="Crossman L.C."/>
            <person name="Gould V.C."/>
            <person name="Dow J.M."/>
            <person name="Vernikos G.S."/>
            <person name="Okazaki A."/>
            <person name="Sebaihia M."/>
            <person name="Saunders D."/>
            <person name="Arrowsmith C."/>
            <person name="Carver T."/>
            <person name="Peters N."/>
            <person name="Adlem E."/>
            <person name="Kerhornou A."/>
            <person name="Lord A."/>
            <person name="Murphy L."/>
            <person name="Seeger K."/>
            <person name="Squares R."/>
            <person name="Rutter S."/>
            <person name="Quail M.A."/>
            <person name="Rajandream M.A."/>
            <person name="Harris D."/>
            <person name="Churcher C."/>
            <person name="Bentley S.D."/>
            <person name="Parkhill J."/>
            <person name="Thomson N.R."/>
            <person name="Avison M.B."/>
        </authorList>
    </citation>
    <scope>NUCLEOTIDE SEQUENCE [LARGE SCALE GENOMIC DNA]</scope>
    <source>
        <strain evidence="20 21">K279a</strain>
    </source>
</reference>
<dbReference type="SUPFAM" id="SSF55785">
    <property type="entry name" value="PYP-like sensor domain (PAS domain)"/>
    <property type="match status" value="1"/>
</dbReference>
<dbReference type="EMBL" id="AM743169">
    <property type="protein sequence ID" value="CAQ43805.1"/>
    <property type="molecule type" value="Genomic_DNA"/>
</dbReference>
<keyword evidence="13" id="KW-0472">Membrane</keyword>
<sequence>MATGQAGPRPSRPCQDSRRSTPMRSWAVRGLVLLLAVLVLPVALAQAVPGLLPLSPLQREYLAAHPSIVVGQYDSGWPPFESLRDGQQVGLGPDYLALLARQLGVKVEARRYSDWTSVLDAACRGEIDVVMNVGLSADRTQCMVYTAAYGEAPLALVGRPGDLRASNMPDLDGLRVVIEQDFLTGPQVRARFPRAVQLVANSSLAALQMVRDDKADVYIGNAYVATELIARLRLQGVVLLRPSDLPPERMHFGVPNSKQPLAEALDLALAATSQAQRDALAQRWLPLPQWSASAQLALSQAEKRVLQQPLKIGFAPNAAPLSFADEDGRPSGLASEYLARLMQAGANLQAQNSHDWYEVREKARRGELQAVMGIPVDSHYLGPDWVYSQPFISVPNVIVSRHDSPALLGLSDLQDKRVLLSDPERVRGYVLQQAPQARIVAARSAEQAMQRLIDGEADAYVGNLALVDHLLRTRFPGRLQVAAPAGFNDQLALAVERRHAALATTFDRLLLQMTPREREALRGDWLAVEYHNGIDWRSTLRWGVPLLLVLLTALLVHGIGYWRLRREVAGRRQLEQRLAEVTDNLPAVVYQARREVDGTLSFPFIAGDLQALFGITRQQAEQDATMLLERVEEDDRARILQVVEQAAHQFAPLMLEFRLRGDGAGPRWVRTQAQPYAAEAGVVTWSGYWVDASEARAQADALTAAKAEAEQAAEAKSRFLATMSHEIRTPMSGVLGMLEVLAHSPLDAEQKRILGVIEDSAQMLRQILDDILDYSRLEANALRLEPVPQPLRPLLESVCRLLSAQASARGLGLHVQIDPQLAAAHEVDGVRLRQIVFNLLSNAIKFTVRGEVRLQLEVLGPTAEDGSQPLCLSVTDTGIGIAPEQLQHLFAPFTQAGAYIQRDHGGTGLGLSICQRLVQMMDGELELHSTLGEGTRAEVRLSLVEAGSSDVEALVAEQEQAALLPPALRQARVLVIEDHPTNQAMMAWRLQQLGVPHVLVGDGQQGLDRLASEHFDLVITDCRMPVLDGFAFTRLLREREGRNGQPRLTVLALTASVLDDDARRCREAGMDEVLAKPLSLATLRAALLRWLPQAQGQRFEEPLAESAAVDDRTLPDLDSLQRRFGSRAVAEQLRDSLLQASAGDLAAVQRALEAGDREAAALHLHRQAGGLGAVGATVLAAQANALVERLQDAAETDPVPLFTAVAAFVARLQQRLQRLAH</sequence>
<dbReference type="Pfam" id="PF08447">
    <property type="entry name" value="PAS_3"/>
    <property type="match status" value="1"/>
</dbReference>
<dbReference type="PROSITE" id="PS50894">
    <property type="entry name" value="HPT"/>
    <property type="match status" value="1"/>
</dbReference>
<dbReference type="SMART" id="SM00387">
    <property type="entry name" value="HATPase_c"/>
    <property type="match status" value="1"/>
</dbReference>
<feature type="region of interest" description="Disordered" evidence="16">
    <location>
        <begin position="1"/>
        <end position="21"/>
    </location>
</feature>
<evidence type="ECO:0000256" key="6">
    <source>
        <dbReference type="ARBA" id="ARBA00022679"/>
    </source>
</evidence>
<keyword evidence="4" id="KW-1003">Cell membrane</keyword>
<evidence type="ECO:0000256" key="13">
    <source>
        <dbReference type="ARBA" id="ARBA00023136"/>
    </source>
</evidence>
<dbReference type="InterPro" id="IPR005467">
    <property type="entry name" value="His_kinase_dom"/>
</dbReference>
<keyword evidence="6" id="KW-0808">Transferase</keyword>
<feature type="modified residue" description="4-aspartylphosphate" evidence="15">
    <location>
        <position position="1021"/>
    </location>
</feature>
<dbReference type="PROSITE" id="PS50110">
    <property type="entry name" value="RESPONSE_REGULATORY"/>
    <property type="match status" value="1"/>
</dbReference>
<feature type="modified residue" description="Phosphohistidine" evidence="14">
    <location>
        <position position="1165"/>
    </location>
</feature>
<feature type="domain" description="Response regulatory" evidence="18">
    <location>
        <begin position="972"/>
        <end position="1091"/>
    </location>
</feature>
<organism evidence="20 21">
    <name type="scientific">Stenotrophomonas maltophilia (strain K279a)</name>
    <dbReference type="NCBI Taxonomy" id="522373"/>
    <lineage>
        <taxon>Bacteria</taxon>
        <taxon>Pseudomonadati</taxon>
        <taxon>Pseudomonadota</taxon>
        <taxon>Gammaproteobacteria</taxon>
        <taxon>Lysobacterales</taxon>
        <taxon>Lysobacteraceae</taxon>
        <taxon>Stenotrophomonas</taxon>
        <taxon>Stenotrophomonas maltophilia group</taxon>
    </lineage>
</organism>
<dbReference type="Pfam" id="PF00497">
    <property type="entry name" value="SBP_bac_3"/>
    <property type="match status" value="1"/>
</dbReference>
<dbReference type="AlphaFoldDB" id="B2FHG2"/>
<keyword evidence="7" id="KW-0812">Transmembrane</keyword>
<dbReference type="Gene3D" id="1.10.287.130">
    <property type="match status" value="1"/>
</dbReference>
<keyword evidence="12" id="KW-0902">Two-component regulatory system</keyword>
<feature type="domain" description="HPt" evidence="19">
    <location>
        <begin position="1126"/>
        <end position="1221"/>
    </location>
</feature>
<dbReference type="PANTHER" id="PTHR45339">
    <property type="entry name" value="HYBRID SIGNAL TRANSDUCTION HISTIDINE KINASE J"/>
    <property type="match status" value="1"/>
</dbReference>
<dbReference type="InterPro" id="IPR001789">
    <property type="entry name" value="Sig_transdc_resp-reg_receiver"/>
</dbReference>
<comment type="catalytic activity">
    <reaction evidence="1">
        <text>ATP + protein L-histidine = ADP + protein N-phospho-L-histidine.</text>
        <dbReference type="EC" id="2.7.13.3"/>
    </reaction>
</comment>
<dbReference type="EnsemblBacteria" id="CAQ43805">
    <property type="protein sequence ID" value="CAQ43805"/>
    <property type="gene ID" value="Smlt0196"/>
</dbReference>
<evidence type="ECO:0000256" key="7">
    <source>
        <dbReference type="ARBA" id="ARBA00022692"/>
    </source>
</evidence>
<proteinExistence type="predicted"/>
<dbReference type="GO" id="GO:0005886">
    <property type="term" value="C:plasma membrane"/>
    <property type="evidence" value="ECO:0007669"/>
    <property type="project" value="UniProtKB-SubCell"/>
</dbReference>
<dbReference type="PANTHER" id="PTHR45339:SF1">
    <property type="entry name" value="HYBRID SIGNAL TRANSDUCTION HISTIDINE KINASE J"/>
    <property type="match status" value="1"/>
</dbReference>
<evidence type="ECO:0000313" key="21">
    <source>
        <dbReference type="Proteomes" id="UP000008840"/>
    </source>
</evidence>
<keyword evidence="9" id="KW-0418">Kinase</keyword>
<keyword evidence="21" id="KW-1185">Reference proteome</keyword>
<dbReference type="SMART" id="SM00448">
    <property type="entry name" value="REC"/>
    <property type="match status" value="1"/>
</dbReference>
<dbReference type="InterPro" id="IPR003594">
    <property type="entry name" value="HATPase_dom"/>
</dbReference>
<dbReference type="eggNOG" id="COG2198">
    <property type="taxonomic scope" value="Bacteria"/>
</dbReference>
<evidence type="ECO:0000256" key="3">
    <source>
        <dbReference type="ARBA" id="ARBA00012438"/>
    </source>
</evidence>
<dbReference type="InterPro" id="IPR036641">
    <property type="entry name" value="HPT_dom_sf"/>
</dbReference>
<evidence type="ECO:0000256" key="10">
    <source>
        <dbReference type="ARBA" id="ARBA00022840"/>
    </source>
</evidence>
<dbReference type="InterPro" id="IPR036890">
    <property type="entry name" value="HATPase_C_sf"/>
</dbReference>
<dbReference type="InterPro" id="IPR004358">
    <property type="entry name" value="Sig_transdc_His_kin-like_C"/>
</dbReference>
<dbReference type="GO" id="GO:0005524">
    <property type="term" value="F:ATP binding"/>
    <property type="evidence" value="ECO:0007669"/>
    <property type="project" value="UniProtKB-KW"/>
</dbReference>
<dbReference type="InterPro" id="IPR011006">
    <property type="entry name" value="CheY-like_superfamily"/>
</dbReference>
<dbReference type="eggNOG" id="COG0834">
    <property type="taxonomic scope" value="Bacteria"/>
</dbReference>
<keyword evidence="11" id="KW-1133">Transmembrane helix</keyword>
<feature type="domain" description="Histidine kinase" evidence="17">
    <location>
        <begin position="722"/>
        <end position="945"/>
    </location>
</feature>
<dbReference type="Gene3D" id="1.20.120.160">
    <property type="entry name" value="HPT domain"/>
    <property type="match status" value="1"/>
</dbReference>
<dbReference type="InterPro" id="IPR003661">
    <property type="entry name" value="HisK_dim/P_dom"/>
</dbReference>
<dbReference type="eggNOG" id="COG0784">
    <property type="taxonomic scope" value="Bacteria"/>
</dbReference>
<dbReference type="Pfam" id="PF02518">
    <property type="entry name" value="HATPase_c"/>
    <property type="match status" value="1"/>
</dbReference>
<evidence type="ECO:0000256" key="2">
    <source>
        <dbReference type="ARBA" id="ARBA00004651"/>
    </source>
</evidence>
<dbReference type="Gene3D" id="3.30.565.10">
    <property type="entry name" value="Histidine kinase-like ATPase, C-terminal domain"/>
    <property type="match status" value="1"/>
</dbReference>
<dbReference type="PRINTS" id="PR00344">
    <property type="entry name" value="BCTRLSENSOR"/>
</dbReference>
<dbReference type="SUPFAM" id="SSF47226">
    <property type="entry name" value="Histidine-containing phosphotransfer domain, HPT domain"/>
    <property type="match status" value="1"/>
</dbReference>
<dbReference type="Pfam" id="PF00512">
    <property type="entry name" value="HisKA"/>
    <property type="match status" value="1"/>
</dbReference>
<name>B2FHG2_STRMK</name>
<dbReference type="FunFam" id="1.10.287.130:FF:000004">
    <property type="entry name" value="Ethylene receptor 1"/>
    <property type="match status" value="1"/>
</dbReference>
<dbReference type="InterPro" id="IPR035965">
    <property type="entry name" value="PAS-like_dom_sf"/>
</dbReference>
<dbReference type="Gene3D" id="3.40.190.10">
    <property type="entry name" value="Periplasmic binding protein-like II"/>
    <property type="match status" value="4"/>
</dbReference>
<dbReference type="Pfam" id="PF00072">
    <property type="entry name" value="Response_reg"/>
    <property type="match status" value="1"/>
</dbReference>
<keyword evidence="10" id="KW-0067">ATP-binding</keyword>
<dbReference type="Proteomes" id="UP000008840">
    <property type="component" value="Chromosome"/>
</dbReference>
<evidence type="ECO:0000256" key="15">
    <source>
        <dbReference type="PROSITE-ProRule" id="PRU00169"/>
    </source>
</evidence>
<dbReference type="SUPFAM" id="SSF55874">
    <property type="entry name" value="ATPase domain of HSP90 chaperone/DNA topoisomerase II/histidine kinase"/>
    <property type="match status" value="1"/>
</dbReference>
<evidence type="ECO:0000259" key="19">
    <source>
        <dbReference type="PROSITE" id="PS50894"/>
    </source>
</evidence>